<evidence type="ECO:0000256" key="2">
    <source>
        <dbReference type="RuleBase" id="RU000393"/>
    </source>
</evidence>
<keyword evidence="7" id="KW-1185">Reference proteome</keyword>
<dbReference type="Pfam" id="PF00080">
    <property type="entry name" value="Sod_Cu"/>
    <property type="match status" value="1"/>
</dbReference>
<dbReference type="SUPFAM" id="SSF49329">
    <property type="entry name" value="Cu,Zn superoxide dismutase-like"/>
    <property type="match status" value="1"/>
</dbReference>
<keyword evidence="2" id="KW-0862">Zinc</keyword>
<dbReference type="RefSeq" id="WP_214298765.1">
    <property type="nucleotide sequence ID" value="NZ_JAHDYS010000008.1"/>
</dbReference>
<keyword evidence="4" id="KW-0732">Signal</keyword>
<comment type="catalytic activity">
    <reaction evidence="2">
        <text>2 superoxide + 2 H(+) = H2O2 + O2</text>
        <dbReference type="Rhea" id="RHEA:20696"/>
        <dbReference type="ChEBI" id="CHEBI:15378"/>
        <dbReference type="ChEBI" id="CHEBI:15379"/>
        <dbReference type="ChEBI" id="CHEBI:16240"/>
        <dbReference type="ChEBI" id="CHEBI:18421"/>
        <dbReference type="EC" id="1.15.1.1"/>
    </reaction>
</comment>
<keyword evidence="2" id="KW-0479">Metal-binding</keyword>
<comment type="function">
    <text evidence="2">Destroys radicals which are normally produced within the cells and which are toxic to biological systems.</text>
</comment>
<dbReference type="InterPro" id="IPR036423">
    <property type="entry name" value="SOD-like_Cu/Zn_dom_sf"/>
</dbReference>
<dbReference type="EMBL" id="JAHDYS010000008">
    <property type="protein sequence ID" value="MBT1072172.1"/>
    <property type="molecule type" value="Genomic_DNA"/>
</dbReference>
<dbReference type="EC" id="1.15.1.1" evidence="2"/>
<keyword evidence="2" id="KW-0186">Copper</keyword>
<feature type="signal peptide" evidence="4">
    <location>
        <begin position="1"/>
        <end position="19"/>
    </location>
</feature>
<dbReference type="PANTHER" id="PTHR10003">
    <property type="entry name" value="SUPEROXIDE DISMUTASE CU-ZN -RELATED"/>
    <property type="match status" value="1"/>
</dbReference>
<keyword evidence="2" id="KW-0560">Oxidoreductase</keyword>
<name>A0ABS5U914_9BACT</name>
<comment type="cofactor">
    <cofactor evidence="2">
        <name>Zn(2+)</name>
        <dbReference type="ChEBI" id="CHEBI:29105"/>
    </cofactor>
    <text evidence="2">Binds 1 zinc ion per subunit.</text>
</comment>
<evidence type="ECO:0000313" key="6">
    <source>
        <dbReference type="EMBL" id="MBT1072172.1"/>
    </source>
</evidence>
<comment type="similarity">
    <text evidence="1 2">Belongs to the Cu-Zn superoxide dismutase family.</text>
</comment>
<evidence type="ECO:0000256" key="1">
    <source>
        <dbReference type="ARBA" id="ARBA00010457"/>
    </source>
</evidence>
<evidence type="ECO:0000313" key="7">
    <source>
        <dbReference type="Proteomes" id="UP000784128"/>
    </source>
</evidence>
<comment type="cofactor">
    <cofactor evidence="2">
        <name>Cu cation</name>
        <dbReference type="ChEBI" id="CHEBI:23378"/>
    </cofactor>
    <text evidence="2">Binds 1 copper ion per subunit.</text>
</comment>
<feature type="region of interest" description="Disordered" evidence="3">
    <location>
        <begin position="82"/>
        <end position="105"/>
    </location>
</feature>
<feature type="chain" id="PRO_5045875640" description="Superoxide dismutase [Cu-Zn]" evidence="4">
    <location>
        <begin position="20"/>
        <end position="172"/>
    </location>
</feature>
<evidence type="ECO:0000259" key="5">
    <source>
        <dbReference type="Pfam" id="PF00080"/>
    </source>
</evidence>
<accession>A0ABS5U914</accession>
<reference evidence="6 7" key="1">
    <citation type="submission" date="2021-05" db="EMBL/GenBank/DDBJ databases">
        <title>The draft genome of Geobacter chapellei DSM 13688.</title>
        <authorList>
            <person name="Xu Z."/>
            <person name="Masuda Y."/>
            <person name="Itoh H."/>
            <person name="Senoo K."/>
        </authorList>
    </citation>
    <scope>NUCLEOTIDE SEQUENCE [LARGE SCALE GENOMIC DNA]</scope>
    <source>
        <strain evidence="6 7">DSM 13688</strain>
    </source>
</reference>
<protein>
    <recommendedName>
        <fullName evidence="2">Superoxide dismutase [Cu-Zn]</fullName>
        <ecNumber evidence="2">1.15.1.1</ecNumber>
    </recommendedName>
</protein>
<evidence type="ECO:0000256" key="3">
    <source>
        <dbReference type="SAM" id="MobiDB-lite"/>
    </source>
</evidence>
<gene>
    <name evidence="6" type="ORF">KJB30_10280</name>
</gene>
<comment type="caution">
    <text evidence="6">The sequence shown here is derived from an EMBL/GenBank/DDBJ whole genome shotgun (WGS) entry which is preliminary data.</text>
</comment>
<dbReference type="CDD" id="cd00305">
    <property type="entry name" value="Cu-Zn_Superoxide_Dismutase"/>
    <property type="match status" value="1"/>
</dbReference>
<dbReference type="PROSITE" id="PS00332">
    <property type="entry name" value="SOD_CU_ZN_2"/>
    <property type="match status" value="1"/>
</dbReference>
<dbReference type="Proteomes" id="UP000784128">
    <property type="component" value="Unassembled WGS sequence"/>
</dbReference>
<dbReference type="InterPro" id="IPR018152">
    <property type="entry name" value="SOD_Cu/Zn_BS"/>
</dbReference>
<organism evidence="6 7">
    <name type="scientific">Pelotalea chapellei</name>
    <dbReference type="NCBI Taxonomy" id="44671"/>
    <lineage>
        <taxon>Bacteria</taxon>
        <taxon>Pseudomonadati</taxon>
        <taxon>Thermodesulfobacteriota</taxon>
        <taxon>Desulfuromonadia</taxon>
        <taxon>Geobacterales</taxon>
        <taxon>Geobacteraceae</taxon>
        <taxon>Pelotalea</taxon>
    </lineage>
</organism>
<dbReference type="PRINTS" id="PR00068">
    <property type="entry name" value="CUZNDISMTASE"/>
</dbReference>
<dbReference type="Gene3D" id="2.60.40.200">
    <property type="entry name" value="Superoxide dismutase, copper/zinc binding domain"/>
    <property type="match status" value="1"/>
</dbReference>
<dbReference type="InterPro" id="IPR024134">
    <property type="entry name" value="SOD_Cu/Zn_/chaperone"/>
</dbReference>
<dbReference type="InterPro" id="IPR001424">
    <property type="entry name" value="SOD_Cu_Zn_dom"/>
</dbReference>
<sequence length="172" mass="17056">MIKSATCLLLLATAAVAGAAGMEKSISSAIFDPAGKPVGTAIFYEKKGGVEVTMKVTGLQPGKHGVHIHENGKCEPPGFSTAGSHFNPTSKHHGAGSPGGKHAGDLPNLVVQSDGTAKLTAIAQGATLGTGTGSLLKPGGTALVIHAKPDDEKTDPSGNSGDRIACGVIGAK</sequence>
<evidence type="ECO:0000256" key="4">
    <source>
        <dbReference type="SAM" id="SignalP"/>
    </source>
</evidence>
<feature type="domain" description="Superoxide dismutase copper/zinc binding" evidence="5">
    <location>
        <begin position="39"/>
        <end position="169"/>
    </location>
</feature>
<proteinExistence type="inferred from homology"/>